<dbReference type="Proteomes" id="UP000068382">
    <property type="component" value="Unassembled WGS sequence"/>
</dbReference>
<dbReference type="SMART" id="SM00935">
    <property type="entry name" value="OmpH"/>
    <property type="match status" value="1"/>
</dbReference>
<dbReference type="SUPFAM" id="SSF111384">
    <property type="entry name" value="OmpH-like"/>
    <property type="match status" value="1"/>
</dbReference>
<organism evidence="1 2">
    <name type="scientific">Tritonibacter horizontis</name>
    <dbReference type="NCBI Taxonomy" id="1768241"/>
    <lineage>
        <taxon>Bacteria</taxon>
        <taxon>Pseudomonadati</taxon>
        <taxon>Pseudomonadota</taxon>
        <taxon>Alphaproteobacteria</taxon>
        <taxon>Rhodobacterales</taxon>
        <taxon>Paracoccaceae</taxon>
        <taxon>Tritonibacter</taxon>
    </lineage>
</organism>
<dbReference type="GO" id="GO:0051082">
    <property type="term" value="F:unfolded protein binding"/>
    <property type="evidence" value="ECO:0007669"/>
    <property type="project" value="InterPro"/>
</dbReference>
<dbReference type="InterPro" id="IPR005632">
    <property type="entry name" value="Chaperone_Skp"/>
</dbReference>
<name>A0A132BWD0_9RHOB</name>
<gene>
    <name evidence="1" type="ORF">TRIHO_24760</name>
</gene>
<dbReference type="InterPro" id="IPR024930">
    <property type="entry name" value="Skp_dom_sf"/>
</dbReference>
<protein>
    <submittedName>
        <fullName evidence="1">Outer membrane protein (OmpH-like)</fullName>
    </submittedName>
</protein>
<dbReference type="AlphaFoldDB" id="A0A132BWD0"/>
<evidence type="ECO:0000313" key="2">
    <source>
        <dbReference type="Proteomes" id="UP000068382"/>
    </source>
</evidence>
<comment type="caution">
    <text evidence="1">The sequence shown here is derived from an EMBL/GenBank/DDBJ whole genome shotgun (WGS) entry which is preliminary data.</text>
</comment>
<reference evidence="1 2" key="1">
    <citation type="submission" date="2015-12" db="EMBL/GenBank/DDBJ databases">
        <title>Genome sequence of the marine Rhodobacteraceae strain O3.65, Candidatus Tritonibacter horizontis.</title>
        <authorList>
            <person name="Poehlein A."/>
            <person name="Giebel H.A."/>
            <person name="Voget S."/>
            <person name="Brinkhoff T."/>
        </authorList>
    </citation>
    <scope>NUCLEOTIDE SEQUENCE [LARGE SCALE GENOMIC DNA]</scope>
    <source>
        <strain evidence="1 2">O3.65</strain>
    </source>
</reference>
<keyword evidence="2" id="KW-1185">Reference proteome</keyword>
<sequence>MLLRATGRYFGVAGLLVWLLFGTGHAQPFAPGAGTGQFAPLNNLGLPNSPLLTIHFDRLFSESAYGKRIAREMEGRSAVLMAENRRIESELRAEELDLAERRATMEADAFRALATAFDQKVQETRRTQEAKFLEITTARDDARRAFRETSIPILEQIMSETGAAVILEQSTVLLSAEAIDVTDLAISRVDAILGEGNDSDGQEADLP</sequence>
<evidence type="ECO:0000313" key="1">
    <source>
        <dbReference type="EMBL" id="KUP92506.1"/>
    </source>
</evidence>
<dbReference type="EMBL" id="LPUY01000074">
    <property type="protein sequence ID" value="KUP92506.1"/>
    <property type="molecule type" value="Genomic_DNA"/>
</dbReference>
<dbReference type="Pfam" id="PF03938">
    <property type="entry name" value="OmpH"/>
    <property type="match status" value="1"/>
</dbReference>
<dbReference type="PATRIC" id="fig|1768241.3.peg.2595"/>
<proteinExistence type="predicted"/>
<dbReference type="Gene3D" id="3.30.910.20">
    <property type="entry name" value="Skp domain"/>
    <property type="match status" value="1"/>
</dbReference>
<accession>A0A132BWD0</accession>